<reference evidence="1" key="2">
    <citation type="submission" date="2024-07" db="EMBL/GenBank/DDBJ databases">
        <authorList>
            <person name="Foxall R."/>
        </authorList>
    </citation>
    <scope>NUCLEOTIDE SEQUENCE</scope>
</reference>
<dbReference type="EMBL" id="PP986400">
    <property type="protein sequence ID" value="XDJ03470.1"/>
    <property type="molecule type" value="Genomic_DNA"/>
</dbReference>
<sequence length="83" mass="9398">MSLFGCASNELPPPVKTEIIYRYPPDSLTVGCFIPPFVGDDLPALSIDNDNLMDVIDNCDLRFKAIRAWKENHIKSTQFEPKQ</sequence>
<dbReference type="Pfam" id="PF23793">
    <property type="entry name" value="LysC"/>
    <property type="match status" value="1"/>
</dbReference>
<protein>
    <recommendedName>
        <fullName evidence="2">Lipoprotein</fullName>
    </recommendedName>
</protein>
<proteinExistence type="predicted"/>
<dbReference type="InterPro" id="IPR058979">
    <property type="entry name" value="LysC-like"/>
</dbReference>
<name>A0AB39CA02_9VIRU</name>
<accession>A0AB39CA02</accession>
<organism evidence="1">
    <name type="scientific">Aliivibrio phage vB_Alvi_H905</name>
    <dbReference type="NCBI Taxonomy" id="3234039"/>
    <lineage>
        <taxon>Viruses</taxon>
    </lineage>
</organism>
<evidence type="ECO:0000313" key="1">
    <source>
        <dbReference type="EMBL" id="XDJ03470.1"/>
    </source>
</evidence>
<gene>
    <name evidence="1" type="ORF">H905_00052</name>
</gene>
<reference evidence="1" key="1">
    <citation type="journal article" date="2024" name="Genome Announc.">
        <title>Genome sequence of H905.</title>
        <authorList>
            <person name="Whistler C."/>
            <person name="Calawa J."/>
        </authorList>
    </citation>
    <scope>NUCLEOTIDE SEQUENCE</scope>
</reference>
<evidence type="ECO:0008006" key="2">
    <source>
        <dbReference type="Google" id="ProtNLM"/>
    </source>
</evidence>